<dbReference type="InterPro" id="IPR036318">
    <property type="entry name" value="FAD-bd_PCMH-like_sf"/>
</dbReference>
<evidence type="ECO:0000313" key="5">
    <source>
        <dbReference type="Proteomes" id="UP000231932"/>
    </source>
</evidence>
<dbReference type="InterPro" id="IPR010031">
    <property type="entry name" value="FAD_lactone_oxidase-like"/>
</dbReference>
<dbReference type="InterPro" id="IPR016169">
    <property type="entry name" value="FAD-bd_PCMH_sub2"/>
</dbReference>
<accession>A0A2K8NA49</accession>
<proteinExistence type="predicted"/>
<dbReference type="Gene3D" id="3.30.465.10">
    <property type="match status" value="1"/>
</dbReference>
<dbReference type="PROSITE" id="PS51387">
    <property type="entry name" value="FAD_PCMH"/>
    <property type="match status" value="1"/>
</dbReference>
<protein>
    <submittedName>
        <fullName evidence="4">FAD-binding oxidoreductase</fullName>
    </submittedName>
</protein>
<dbReference type="RefSeq" id="WP_100668931.1">
    <property type="nucleotide sequence ID" value="NZ_CP024955.1"/>
</dbReference>
<dbReference type="GO" id="GO:0080049">
    <property type="term" value="F:L-gulono-1,4-lactone dehydrogenase activity"/>
    <property type="evidence" value="ECO:0007669"/>
    <property type="project" value="TreeGrafter"/>
</dbReference>
<evidence type="ECO:0000256" key="2">
    <source>
        <dbReference type="ARBA" id="ARBA00023002"/>
    </source>
</evidence>
<dbReference type="KEGG" id="kyr:CVV65_15630"/>
<organism evidence="4 5">
    <name type="scientific">Kyrpidia spormannii</name>
    <dbReference type="NCBI Taxonomy" id="2055160"/>
    <lineage>
        <taxon>Bacteria</taxon>
        <taxon>Bacillati</taxon>
        <taxon>Bacillota</taxon>
        <taxon>Bacilli</taxon>
        <taxon>Bacillales</taxon>
        <taxon>Alicyclobacillaceae</taxon>
        <taxon>Kyrpidia</taxon>
    </lineage>
</organism>
<gene>
    <name evidence="4" type="ORF">CVV65_15630</name>
</gene>
<sequence length="453" mass="50667">MEVSLSGWGRYPVQRCRVYRPESLRALKEVVVSGEERSVLARGLGRAYGDAALNEGAGVILQTRRNRFLNFDEAAGVLRCEAGVSLAEILDVFVPRGYFLPVTPGTKFVTLGGAIASDVHGKNHHKDGSISNFILDFDLLTADGEIVRCTPRENADLFWATVGGMGLTGVILRASLRLVPISSSYLRVDYFKARNIDEAFEVFEATDEQYQYSVAWIDCLAGGRSLGRSVLMRGNHVPAEALPEKLRGEPLATGKKGKLVVPFDFPSVTLNYASIRAFNALYYRVSKGTPGVVVHYDPFFYPLDSVLHWNRLYGRRGFLQYQVVFPFETSREGLIALLERLAKDRRSSFLAVLKRFGAEGPGLLSFPRPGYTLALDIPFRDAGLFGFLREMDEWVLRMGGRVYLTKDAELAPEIFEAMYPRLGQFREIKGRIDPENRFSSSLARRLRVVEGVQ</sequence>
<dbReference type="Pfam" id="PF01565">
    <property type="entry name" value="FAD_binding_4"/>
    <property type="match status" value="1"/>
</dbReference>
<name>A0A2K8NA49_9BACL</name>
<evidence type="ECO:0000313" key="4">
    <source>
        <dbReference type="EMBL" id="ATY86183.1"/>
    </source>
</evidence>
<dbReference type="GO" id="GO:0071949">
    <property type="term" value="F:FAD binding"/>
    <property type="evidence" value="ECO:0007669"/>
    <property type="project" value="InterPro"/>
</dbReference>
<dbReference type="Proteomes" id="UP000231932">
    <property type="component" value="Chromosome"/>
</dbReference>
<dbReference type="SUPFAM" id="SSF56176">
    <property type="entry name" value="FAD-binding/transporter-associated domain-like"/>
    <property type="match status" value="1"/>
</dbReference>
<dbReference type="InterPro" id="IPR016166">
    <property type="entry name" value="FAD-bd_PCMH"/>
</dbReference>
<reference evidence="5" key="1">
    <citation type="submission" date="2017-11" db="EMBL/GenBank/DDBJ databases">
        <title>Complete Genome Sequence of Kyrpidia sp. Strain EA-1, a thermophilic, hydrogen-oxidizing Bacterium, isolated from the Azores.</title>
        <authorList>
            <person name="Reiner J.E."/>
            <person name="Lapp C.J."/>
            <person name="Bunk B."/>
            <person name="Gescher J."/>
        </authorList>
    </citation>
    <scope>NUCLEOTIDE SEQUENCE [LARGE SCALE GENOMIC DNA]</scope>
    <source>
        <strain evidence="5">EA-1</strain>
    </source>
</reference>
<dbReference type="OrthoDB" id="9768764at2"/>
<evidence type="ECO:0000256" key="1">
    <source>
        <dbReference type="ARBA" id="ARBA00022630"/>
    </source>
</evidence>
<keyword evidence="5" id="KW-1185">Reference proteome</keyword>
<dbReference type="EMBL" id="CP024955">
    <property type="protein sequence ID" value="ATY86183.1"/>
    <property type="molecule type" value="Genomic_DNA"/>
</dbReference>
<dbReference type="GO" id="GO:0016899">
    <property type="term" value="F:oxidoreductase activity, acting on the CH-OH group of donors, oxygen as acceptor"/>
    <property type="evidence" value="ECO:0007669"/>
    <property type="project" value="InterPro"/>
</dbReference>
<keyword evidence="1" id="KW-0285">Flavoprotein</keyword>
<feature type="domain" description="FAD-binding PCMH-type" evidence="3">
    <location>
        <begin position="11"/>
        <end position="181"/>
    </location>
</feature>
<dbReference type="PANTHER" id="PTHR43762">
    <property type="entry name" value="L-GULONOLACTONE OXIDASE"/>
    <property type="match status" value="1"/>
</dbReference>
<evidence type="ECO:0000259" key="3">
    <source>
        <dbReference type="PROSITE" id="PS51387"/>
    </source>
</evidence>
<dbReference type="InterPro" id="IPR006094">
    <property type="entry name" value="Oxid_FAD_bind_N"/>
</dbReference>
<keyword evidence="2" id="KW-0560">Oxidoreductase</keyword>
<dbReference type="PANTHER" id="PTHR43762:SF1">
    <property type="entry name" value="D-ARABINONO-1,4-LACTONE OXIDASE"/>
    <property type="match status" value="1"/>
</dbReference>
<dbReference type="AlphaFoldDB" id="A0A2K8NA49"/>